<dbReference type="InterPro" id="IPR053146">
    <property type="entry name" value="QDO-like"/>
</dbReference>
<evidence type="ECO:0000313" key="2">
    <source>
        <dbReference type="EMBL" id="CCJ53692.1"/>
    </source>
</evidence>
<dbReference type="PANTHER" id="PTHR36440">
    <property type="entry name" value="PUTATIVE (AFU_ORTHOLOGUE AFUA_8G07350)-RELATED"/>
    <property type="match status" value="1"/>
</dbReference>
<dbReference type="AlphaFoldDB" id="A0A0C6P6D3"/>
<dbReference type="InterPro" id="IPR014710">
    <property type="entry name" value="RmlC-like_jellyroll"/>
</dbReference>
<dbReference type="PANTHER" id="PTHR36440:SF1">
    <property type="entry name" value="PUTATIVE (AFU_ORTHOLOGUE AFUA_8G07350)-RELATED"/>
    <property type="match status" value="1"/>
</dbReference>
<gene>
    <name evidence="2" type="ORF">BN112_1775</name>
</gene>
<dbReference type="HOGENOM" id="CLU_1624118_0_0_4"/>
<dbReference type="OrthoDB" id="9090296at2"/>
<dbReference type="Gene3D" id="2.60.120.10">
    <property type="entry name" value="Jelly Rolls"/>
    <property type="match status" value="1"/>
</dbReference>
<evidence type="ECO:0000313" key="3">
    <source>
        <dbReference type="Proteomes" id="UP000007564"/>
    </source>
</evidence>
<sequence>MKQQHEPGIAVVVGPDEGDSFWQPVPANGFVRTLLNRANTGASVDFSAGTQTVAPGCHVREHFHDDREEVIFITEGTGTALIDGVEHPLAPGACLFLGKSRKHSFLNAGPEPLSFFWILMPGGLDDFFRQIGRVRQPGEPAPQPFARPADIDRIEANTVFGWTAKS</sequence>
<dbReference type="EMBL" id="HE965806">
    <property type="protein sequence ID" value="CCJ53692.1"/>
    <property type="molecule type" value="Genomic_DNA"/>
</dbReference>
<evidence type="ECO:0000259" key="1">
    <source>
        <dbReference type="Pfam" id="PF07883"/>
    </source>
</evidence>
<dbReference type="RefSeq" id="WP_003820122.1">
    <property type="nucleotide sequence ID" value="NC_019382.1"/>
</dbReference>
<reference evidence="2 3" key="1">
    <citation type="journal article" date="2012" name="BMC Genomics">
        <title>Comparative genomics of the classical Bordetella subspecies: the evolution and exchange of virulence-associated diversity amongst closely related pathogens.</title>
        <authorList>
            <person name="Park J."/>
            <person name="Zhang Y."/>
            <person name="Buboltz A.M."/>
            <person name="Zhang X."/>
            <person name="Schuster S.C."/>
            <person name="Ahuja U."/>
            <person name="Liu M."/>
            <person name="Miller J.F."/>
            <person name="Sebaihia M."/>
            <person name="Bentley S.D."/>
            <person name="Parkhill J."/>
            <person name="Harvill E.T."/>
        </authorList>
    </citation>
    <scope>NUCLEOTIDE SEQUENCE [LARGE SCALE GENOMIC DNA]</scope>
    <source>
        <strain evidence="2 3">253</strain>
    </source>
</reference>
<dbReference type="InterPro" id="IPR011051">
    <property type="entry name" value="RmlC_Cupin_sf"/>
</dbReference>
<feature type="domain" description="Cupin type-2" evidence="1">
    <location>
        <begin position="50"/>
        <end position="118"/>
    </location>
</feature>
<dbReference type="InterPro" id="IPR013096">
    <property type="entry name" value="Cupin_2"/>
</dbReference>
<name>A0A0C6P6D3_BORBO</name>
<dbReference type="Proteomes" id="UP000007564">
    <property type="component" value="Chromosome"/>
</dbReference>
<organism evidence="2 3">
    <name type="scientific">Bordetella bronchiseptica 253</name>
    <dbReference type="NCBI Taxonomy" id="568707"/>
    <lineage>
        <taxon>Bacteria</taxon>
        <taxon>Pseudomonadati</taxon>
        <taxon>Pseudomonadota</taxon>
        <taxon>Betaproteobacteria</taxon>
        <taxon>Burkholderiales</taxon>
        <taxon>Alcaligenaceae</taxon>
        <taxon>Bordetella</taxon>
    </lineage>
</organism>
<accession>A0A0C6P6D3</accession>
<proteinExistence type="predicted"/>
<dbReference type="Pfam" id="PF07883">
    <property type="entry name" value="Cupin_2"/>
    <property type="match status" value="1"/>
</dbReference>
<protein>
    <recommendedName>
        <fullName evidence="1">Cupin type-2 domain-containing protein</fullName>
    </recommendedName>
</protein>
<dbReference type="KEGG" id="bbh:BN112_1775"/>
<dbReference type="SUPFAM" id="SSF51182">
    <property type="entry name" value="RmlC-like cupins"/>
    <property type="match status" value="1"/>
</dbReference>